<accession>A0ACB8X0R3</accession>
<evidence type="ECO:0000313" key="2">
    <source>
        <dbReference type="Proteomes" id="UP000831701"/>
    </source>
</evidence>
<dbReference type="EMBL" id="CM041534">
    <property type="protein sequence ID" value="KAI3373359.1"/>
    <property type="molecule type" value="Genomic_DNA"/>
</dbReference>
<evidence type="ECO:0000313" key="1">
    <source>
        <dbReference type="EMBL" id="KAI3373359.1"/>
    </source>
</evidence>
<comment type="caution">
    <text evidence="1">The sequence shown here is derived from an EMBL/GenBank/DDBJ whole genome shotgun (WGS) entry which is preliminary data.</text>
</comment>
<name>A0ACB8X0R3_9TELE</name>
<sequence length="170" mass="19450">MEIMKSIVEASLGPHAFIIVVKIGRMSKADTELLQMLPQLFGSNAPQYATVLFTHGDELRHQSIEQKIQSSSCVSELVSMCSGRYCVFDNKVRKSRRQVQNFMNKVDEIVTANSGKHCSSDMFRMAEMFINEAERSRQAGTDETPRGTTQRRLNPNLAWIWRNIWKMFTA</sequence>
<gene>
    <name evidence="1" type="ORF">L3Q82_006662</name>
</gene>
<protein>
    <submittedName>
        <fullName evidence="1">Uncharacterized protein</fullName>
    </submittedName>
</protein>
<dbReference type="Proteomes" id="UP000831701">
    <property type="component" value="Chromosome 4"/>
</dbReference>
<keyword evidence="2" id="KW-1185">Reference proteome</keyword>
<reference evidence="1" key="1">
    <citation type="submission" date="2022-04" db="EMBL/GenBank/DDBJ databases">
        <title>Jade perch genome.</title>
        <authorList>
            <person name="Chao B."/>
        </authorList>
    </citation>
    <scope>NUCLEOTIDE SEQUENCE</scope>
    <source>
        <strain evidence="1">CB-2022</strain>
    </source>
</reference>
<proteinExistence type="predicted"/>
<organism evidence="1 2">
    <name type="scientific">Scortum barcoo</name>
    <name type="common">barcoo grunter</name>
    <dbReference type="NCBI Taxonomy" id="214431"/>
    <lineage>
        <taxon>Eukaryota</taxon>
        <taxon>Metazoa</taxon>
        <taxon>Chordata</taxon>
        <taxon>Craniata</taxon>
        <taxon>Vertebrata</taxon>
        <taxon>Euteleostomi</taxon>
        <taxon>Actinopterygii</taxon>
        <taxon>Neopterygii</taxon>
        <taxon>Teleostei</taxon>
        <taxon>Neoteleostei</taxon>
        <taxon>Acanthomorphata</taxon>
        <taxon>Eupercaria</taxon>
        <taxon>Centrarchiformes</taxon>
        <taxon>Terapontoidei</taxon>
        <taxon>Terapontidae</taxon>
        <taxon>Scortum</taxon>
    </lineage>
</organism>